<evidence type="ECO:0000313" key="2">
    <source>
        <dbReference type="EMBL" id="VDP85268.1"/>
    </source>
</evidence>
<dbReference type="EMBL" id="UZAN01047343">
    <property type="protein sequence ID" value="VDP85268.1"/>
    <property type="molecule type" value="Genomic_DNA"/>
</dbReference>
<keyword evidence="1" id="KW-0472">Membrane</keyword>
<dbReference type="Proteomes" id="UP000272942">
    <property type="component" value="Unassembled WGS sequence"/>
</dbReference>
<accession>A0A3P8HN69</accession>
<organism evidence="2 3">
    <name type="scientific">Echinostoma caproni</name>
    <dbReference type="NCBI Taxonomy" id="27848"/>
    <lineage>
        <taxon>Eukaryota</taxon>
        <taxon>Metazoa</taxon>
        <taxon>Spiralia</taxon>
        <taxon>Lophotrochozoa</taxon>
        <taxon>Platyhelminthes</taxon>
        <taxon>Trematoda</taxon>
        <taxon>Digenea</taxon>
        <taxon>Plagiorchiida</taxon>
        <taxon>Echinostomata</taxon>
        <taxon>Echinostomatoidea</taxon>
        <taxon>Echinostomatidae</taxon>
        <taxon>Echinostoma</taxon>
    </lineage>
</organism>
<keyword evidence="3" id="KW-1185">Reference proteome</keyword>
<evidence type="ECO:0000256" key="1">
    <source>
        <dbReference type="SAM" id="Phobius"/>
    </source>
</evidence>
<keyword evidence="1" id="KW-1133">Transmembrane helix</keyword>
<feature type="transmembrane region" description="Helical" evidence="1">
    <location>
        <begin position="29"/>
        <end position="54"/>
    </location>
</feature>
<name>A0A3P8HN69_9TREM</name>
<protein>
    <submittedName>
        <fullName evidence="2">Uncharacterized protein</fullName>
    </submittedName>
</protein>
<proteinExistence type="predicted"/>
<reference evidence="2 3" key="1">
    <citation type="submission" date="2018-11" db="EMBL/GenBank/DDBJ databases">
        <authorList>
            <consortium name="Pathogen Informatics"/>
        </authorList>
    </citation>
    <scope>NUCLEOTIDE SEQUENCE [LARGE SCALE GENOMIC DNA]</scope>
    <source>
        <strain evidence="2 3">Egypt</strain>
    </source>
</reference>
<dbReference type="AlphaFoldDB" id="A0A3P8HN69"/>
<gene>
    <name evidence="2" type="ORF">ECPE_LOCUS9385</name>
</gene>
<evidence type="ECO:0000313" key="3">
    <source>
        <dbReference type="Proteomes" id="UP000272942"/>
    </source>
</evidence>
<keyword evidence="1" id="KW-0812">Transmembrane</keyword>
<sequence>MQTPIRFTNGEILLLSVELKGTPYQHGNVGMIAAVTICSLLALAVLVFGAVCMYKRRHNLSSPMSRFFPLRRRMMMRRAFWRQQGDGVLVDEPDGED</sequence>